<organism evidence="3 4">
    <name type="scientific">Streptomyces pratens</name>
    <dbReference type="NCBI Taxonomy" id="887456"/>
    <lineage>
        <taxon>Bacteria</taxon>
        <taxon>Bacillati</taxon>
        <taxon>Actinomycetota</taxon>
        <taxon>Actinomycetes</taxon>
        <taxon>Kitasatosporales</taxon>
        <taxon>Streptomycetaceae</taxon>
        <taxon>Streptomyces</taxon>
    </lineage>
</organism>
<dbReference type="SUPFAM" id="SSF53850">
    <property type="entry name" value="Periplasmic binding protein-like II"/>
    <property type="match status" value="1"/>
</dbReference>
<protein>
    <recommendedName>
        <fullName evidence="5">Cytochrome P450</fullName>
    </recommendedName>
</protein>
<comment type="similarity">
    <text evidence="1">Belongs to the cytochrome P450 family.</text>
</comment>
<name>A0ABW1M9C7_9ACTN</name>
<reference evidence="4" key="1">
    <citation type="journal article" date="2019" name="Int. J. Syst. Evol. Microbiol.">
        <title>The Global Catalogue of Microorganisms (GCM) 10K type strain sequencing project: providing services to taxonomists for standard genome sequencing and annotation.</title>
        <authorList>
            <consortium name="The Broad Institute Genomics Platform"/>
            <consortium name="The Broad Institute Genome Sequencing Center for Infectious Disease"/>
            <person name="Wu L."/>
            <person name="Ma J."/>
        </authorList>
    </citation>
    <scope>NUCLEOTIDE SEQUENCE [LARGE SCALE GENOMIC DNA]</scope>
    <source>
        <strain evidence="4">JCM 12763</strain>
    </source>
</reference>
<evidence type="ECO:0000256" key="2">
    <source>
        <dbReference type="SAM" id="MobiDB-lite"/>
    </source>
</evidence>
<dbReference type="RefSeq" id="WP_386405961.1">
    <property type="nucleotide sequence ID" value="NZ_JBHSPT010000110.1"/>
</dbReference>
<sequence length="254" mass="28088">MAAGNRDPRHYGDPDSFRVRRNPSDHLSFDYGTHGCAGHGLARLEAFAVIGAPARRVRRCTVGPGEPRISNSTRSLDPLTTLPHVVFDGPPQPPPPYAILDEWKIPYRVRGRVSDYLLIPHLVAGSGPAAMHRYRVRTALRDFLELRIEEFPLPVGGLGIDMIWNPWPSDDRLRTRLRGILIGAAASLEPGPPVRDRALRLPRDTPGHAPRVLTLGARGRRSRLRGARRRARHAVRPPGPTVRDGETAGDDRTG</sequence>
<feature type="compositionally biased region" description="Basic residues" evidence="2">
    <location>
        <begin position="219"/>
        <end position="235"/>
    </location>
</feature>
<dbReference type="InterPro" id="IPR036396">
    <property type="entry name" value="Cyt_P450_sf"/>
</dbReference>
<evidence type="ECO:0008006" key="5">
    <source>
        <dbReference type="Google" id="ProtNLM"/>
    </source>
</evidence>
<evidence type="ECO:0000313" key="3">
    <source>
        <dbReference type="EMBL" id="MFC6060240.1"/>
    </source>
</evidence>
<dbReference type="Proteomes" id="UP001596242">
    <property type="component" value="Unassembled WGS sequence"/>
</dbReference>
<dbReference type="InterPro" id="IPR002397">
    <property type="entry name" value="Cyt_P450_B"/>
</dbReference>
<dbReference type="Gene3D" id="1.10.630.10">
    <property type="entry name" value="Cytochrome P450"/>
    <property type="match status" value="1"/>
</dbReference>
<feature type="region of interest" description="Disordered" evidence="2">
    <location>
        <begin position="219"/>
        <end position="254"/>
    </location>
</feature>
<proteinExistence type="inferred from homology"/>
<dbReference type="SUPFAM" id="SSF48264">
    <property type="entry name" value="Cytochrome P450"/>
    <property type="match status" value="1"/>
</dbReference>
<comment type="caution">
    <text evidence="3">The sequence shown here is derived from an EMBL/GenBank/DDBJ whole genome shotgun (WGS) entry which is preliminary data.</text>
</comment>
<accession>A0ABW1M9C7</accession>
<dbReference type="PRINTS" id="PR00359">
    <property type="entry name" value="BP450"/>
</dbReference>
<gene>
    <name evidence="3" type="ORF">ACFP50_34035</name>
</gene>
<evidence type="ECO:0000256" key="1">
    <source>
        <dbReference type="ARBA" id="ARBA00010617"/>
    </source>
</evidence>
<evidence type="ECO:0000313" key="4">
    <source>
        <dbReference type="Proteomes" id="UP001596242"/>
    </source>
</evidence>
<keyword evidence="4" id="KW-1185">Reference proteome</keyword>
<dbReference type="PANTHER" id="PTHR46696:SF1">
    <property type="entry name" value="CYTOCHROME P450 YJIB-RELATED"/>
    <property type="match status" value="1"/>
</dbReference>
<feature type="compositionally biased region" description="Basic and acidic residues" evidence="2">
    <location>
        <begin position="243"/>
        <end position="254"/>
    </location>
</feature>
<dbReference type="PANTHER" id="PTHR46696">
    <property type="entry name" value="P450, PUTATIVE (EUROFUNG)-RELATED"/>
    <property type="match status" value="1"/>
</dbReference>
<dbReference type="EMBL" id="JBHSPT010000110">
    <property type="protein sequence ID" value="MFC6060240.1"/>
    <property type="molecule type" value="Genomic_DNA"/>
</dbReference>